<evidence type="ECO:0000313" key="2">
    <source>
        <dbReference type="EMBL" id="RWQ92988.1"/>
    </source>
</evidence>
<dbReference type="Proteomes" id="UP000283841">
    <property type="component" value="Unassembled WGS sequence"/>
</dbReference>
<sequence length="167" mass="20183">MRFADTRQERVELIKKIERLDEELKKLRLDHDEVHAEHREAIAGHREAIQRIEDITGGVGELRNLFFDVYKKNQMDQEKRLNALHWSDNPWIRKTEQTVERDCKRDAELPYYRHIANAYIEYEPTIRTLNKHASILSSPFMKTSPRFDELWRHFIDTLAESDYPERY</sequence>
<accession>A0A443HMD7</accession>
<proteinExistence type="predicted"/>
<dbReference type="RefSeq" id="XP_028482633.1">
    <property type="nucleotide sequence ID" value="XM_028633724.1"/>
</dbReference>
<evidence type="ECO:0000313" key="3">
    <source>
        <dbReference type="Proteomes" id="UP000283841"/>
    </source>
</evidence>
<dbReference type="GeneID" id="39603001"/>
<comment type="caution">
    <text evidence="2">The sequence shown here is derived from an EMBL/GenBank/DDBJ whole genome shotgun (WGS) entry which is preliminary data.</text>
</comment>
<organism evidence="2 3">
    <name type="scientific">Byssochlamys spectabilis</name>
    <name type="common">Paecilomyces variotii</name>
    <dbReference type="NCBI Taxonomy" id="264951"/>
    <lineage>
        <taxon>Eukaryota</taxon>
        <taxon>Fungi</taxon>
        <taxon>Dikarya</taxon>
        <taxon>Ascomycota</taxon>
        <taxon>Pezizomycotina</taxon>
        <taxon>Eurotiomycetes</taxon>
        <taxon>Eurotiomycetidae</taxon>
        <taxon>Eurotiales</taxon>
        <taxon>Thermoascaceae</taxon>
        <taxon>Paecilomyces</taxon>
    </lineage>
</organism>
<reference evidence="2 3" key="1">
    <citation type="journal article" date="2018" name="Front. Microbiol.">
        <title>Genomic and genetic insights into a cosmopolitan fungus, Paecilomyces variotii (Eurotiales).</title>
        <authorList>
            <person name="Urquhart A.S."/>
            <person name="Mondo S.J."/>
            <person name="Makela M.R."/>
            <person name="Hane J.K."/>
            <person name="Wiebenga A."/>
            <person name="He G."/>
            <person name="Mihaltcheva S."/>
            <person name="Pangilinan J."/>
            <person name="Lipzen A."/>
            <person name="Barry K."/>
            <person name="de Vries R.P."/>
            <person name="Grigoriev I.V."/>
            <person name="Idnurm A."/>
        </authorList>
    </citation>
    <scope>NUCLEOTIDE SEQUENCE [LARGE SCALE GENOMIC DNA]</scope>
    <source>
        <strain evidence="2 3">CBS 101075</strain>
    </source>
</reference>
<feature type="coiled-coil region" evidence="1">
    <location>
        <begin position="3"/>
        <end position="37"/>
    </location>
</feature>
<keyword evidence="1" id="KW-0175">Coiled coil</keyword>
<keyword evidence="3" id="KW-1185">Reference proteome</keyword>
<dbReference type="EMBL" id="RCNU01000011">
    <property type="protein sequence ID" value="RWQ92988.1"/>
    <property type="molecule type" value="Genomic_DNA"/>
</dbReference>
<gene>
    <name evidence="2" type="ORF">C8Q69DRAFT_530170</name>
</gene>
<evidence type="ECO:0000256" key="1">
    <source>
        <dbReference type="SAM" id="Coils"/>
    </source>
</evidence>
<dbReference type="VEuPathDB" id="FungiDB:C8Q69DRAFT_530170"/>
<name>A0A443HMD7_BYSSP</name>
<protein>
    <submittedName>
        <fullName evidence="2">Uncharacterized protein</fullName>
    </submittedName>
</protein>
<dbReference type="AlphaFoldDB" id="A0A443HMD7"/>